<dbReference type="AlphaFoldDB" id="A0A7J7KZJ8"/>
<dbReference type="GO" id="GO:0008270">
    <property type="term" value="F:zinc ion binding"/>
    <property type="evidence" value="ECO:0007669"/>
    <property type="project" value="UniProtKB-KW"/>
</dbReference>
<dbReference type="InterPro" id="IPR013083">
    <property type="entry name" value="Znf_RING/FYVE/PHD"/>
</dbReference>
<dbReference type="InterPro" id="IPR051834">
    <property type="entry name" value="RING_finger_E3_ligase"/>
</dbReference>
<dbReference type="EMBL" id="JACGCM010002776">
    <property type="protein sequence ID" value="KAF6135805.1"/>
    <property type="molecule type" value="Genomic_DNA"/>
</dbReference>
<keyword evidence="2 4" id="KW-0863">Zinc-finger</keyword>
<evidence type="ECO:0000256" key="4">
    <source>
        <dbReference type="PROSITE-ProRule" id="PRU00175"/>
    </source>
</evidence>
<dbReference type="GO" id="GO:0005634">
    <property type="term" value="C:nucleus"/>
    <property type="evidence" value="ECO:0007669"/>
    <property type="project" value="TreeGrafter"/>
</dbReference>
<keyword evidence="3" id="KW-0862">Zinc</keyword>
<dbReference type="Gene3D" id="3.30.40.10">
    <property type="entry name" value="Zinc/RING finger domain, C3HC4 (zinc finger)"/>
    <property type="match status" value="1"/>
</dbReference>
<dbReference type="SMART" id="SM00184">
    <property type="entry name" value="RING"/>
    <property type="match status" value="1"/>
</dbReference>
<evidence type="ECO:0000313" key="7">
    <source>
        <dbReference type="Proteomes" id="UP000541444"/>
    </source>
</evidence>
<dbReference type="OrthoDB" id="4348522at2759"/>
<keyword evidence="1" id="KW-0479">Metal-binding</keyword>
<evidence type="ECO:0000259" key="5">
    <source>
        <dbReference type="PROSITE" id="PS50089"/>
    </source>
</evidence>
<dbReference type="SUPFAM" id="SSF57850">
    <property type="entry name" value="RING/U-box"/>
    <property type="match status" value="1"/>
</dbReference>
<dbReference type="PANTHER" id="PTHR45931">
    <property type="entry name" value="SI:CH211-59O9.10"/>
    <property type="match status" value="1"/>
</dbReference>
<name>A0A7J7KZJ8_9MAGN</name>
<dbReference type="Proteomes" id="UP000541444">
    <property type="component" value="Unassembled WGS sequence"/>
</dbReference>
<accession>A0A7J7KZJ8</accession>
<organism evidence="6 7">
    <name type="scientific">Kingdonia uniflora</name>
    <dbReference type="NCBI Taxonomy" id="39325"/>
    <lineage>
        <taxon>Eukaryota</taxon>
        <taxon>Viridiplantae</taxon>
        <taxon>Streptophyta</taxon>
        <taxon>Embryophyta</taxon>
        <taxon>Tracheophyta</taxon>
        <taxon>Spermatophyta</taxon>
        <taxon>Magnoliopsida</taxon>
        <taxon>Ranunculales</taxon>
        <taxon>Circaeasteraceae</taxon>
        <taxon>Kingdonia</taxon>
    </lineage>
</organism>
<dbReference type="InterPro" id="IPR001841">
    <property type="entry name" value="Znf_RING"/>
</dbReference>
<keyword evidence="7" id="KW-1185">Reference proteome</keyword>
<dbReference type="Pfam" id="PF13639">
    <property type="entry name" value="zf-RING_2"/>
    <property type="match status" value="1"/>
</dbReference>
<dbReference type="CDD" id="cd16454">
    <property type="entry name" value="RING-H2_PA-TM-RING"/>
    <property type="match status" value="1"/>
</dbReference>
<feature type="domain" description="RING-type" evidence="5">
    <location>
        <begin position="200"/>
        <end position="241"/>
    </location>
</feature>
<dbReference type="GO" id="GO:0061630">
    <property type="term" value="F:ubiquitin protein ligase activity"/>
    <property type="evidence" value="ECO:0007669"/>
    <property type="project" value="TreeGrafter"/>
</dbReference>
<dbReference type="GO" id="GO:0006511">
    <property type="term" value="P:ubiquitin-dependent protein catabolic process"/>
    <property type="evidence" value="ECO:0007669"/>
    <property type="project" value="TreeGrafter"/>
</dbReference>
<evidence type="ECO:0000313" key="6">
    <source>
        <dbReference type="EMBL" id="KAF6135805.1"/>
    </source>
</evidence>
<proteinExistence type="predicted"/>
<protein>
    <recommendedName>
        <fullName evidence="5">RING-type domain-containing protein</fullName>
    </recommendedName>
</protein>
<evidence type="ECO:0000256" key="1">
    <source>
        <dbReference type="ARBA" id="ARBA00022723"/>
    </source>
</evidence>
<reference evidence="6 7" key="1">
    <citation type="journal article" date="2020" name="IScience">
        <title>Genome Sequencing of the Endangered Kingdonia uniflora (Circaeasteraceae, Ranunculales) Reveals Potential Mechanisms of Evolutionary Specialization.</title>
        <authorList>
            <person name="Sun Y."/>
            <person name="Deng T."/>
            <person name="Zhang A."/>
            <person name="Moore M.J."/>
            <person name="Landis J.B."/>
            <person name="Lin N."/>
            <person name="Zhang H."/>
            <person name="Zhang X."/>
            <person name="Huang J."/>
            <person name="Zhang X."/>
            <person name="Sun H."/>
            <person name="Wang H."/>
        </authorList>
    </citation>
    <scope>NUCLEOTIDE SEQUENCE [LARGE SCALE GENOMIC DNA]</scope>
    <source>
        <strain evidence="6">TB1705</strain>
        <tissue evidence="6">Leaf</tissue>
    </source>
</reference>
<evidence type="ECO:0000256" key="2">
    <source>
        <dbReference type="ARBA" id="ARBA00022771"/>
    </source>
</evidence>
<sequence>MFTMHHPRLDLKLSCSWSGDLVTNSFVDTEISMKLNVKCIFRCLAVTPSEEDRPQEYFVKEFLSSEVINEEWPVPMSHLLSFRNHDDDLRILVPNVILEEDYDDFIQKLSDYTSYIVLLTIQGKPKKMEIIVDITTIKMAADEAELVQQIMMELTEANEVESALRESMEDNEVPTCPASQSAIEALKVKNFDEGDSTTSCIFCLEDFSLGADVTMMPCSHIFDGDCIVRWLQQKNECPLCRFQMPVDGDMMEI</sequence>
<dbReference type="PROSITE" id="PS50089">
    <property type="entry name" value="ZF_RING_2"/>
    <property type="match status" value="1"/>
</dbReference>
<comment type="caution">
    <text evidence="6">The sequence shown here is derived from an EMBL/GenBank/DDBJ whole genome shotgun (WGS) entry which is preliminary data.</text>
</comment>
<evidence type="ECO:0000256" key="3">
    <source>
        <dbReference type="ARBA" id="ARBA00022833"/>
    </source>
</evidence>
<gene>
    <name evidence="6" type="ORF">GIB67_028124</name>
</gene>
<dbReference type="PANTHER" id="PTHR45931:SF16">
    <property type="entry name" value="RING_U-BOX SUPERFAMILY PROTEIN"/>
    <property type="match status" value="1"/>
</dbReference>